<dbReference type="STRING" id="1648404.CP97_08820"/>
<proteinExistence type="predicted"/>
<keyword evidence="3" id="KW-1185">Reference proteome</keyword>
<keyword evidence="2" id="KW-0378">Hydrolase</keyword>
<dbReference type="EMBL" id="CP011310">
    <property type="protein sequence ID" value="AKQ42099.2"/>
    <property type="molecule type" value="Genomic_DNA"/>
</dbReference>
<protein>
    <submittedName>
        <fullName evidence="2">Hydrolase</fullName>
    </submittedName>
</protein>
<evidence type="ECO:0000313" key="2">
    <source>
        <dbReference type="EMBL" id="AKQ42099.2"/>
    </source>
</evidence>
<feature type="domain" description="AB hydrolase-1" evidence="1">
    <location>
        <begin position="66"/>
        <end position="315"/>
    </location>
</feature>
<reference evidence="3" key="2">
    <citation type="submission" date="2015-04" db="EMBL/GenBank/DDBJ databases">
        <title>The complete genome sequence of Erythrobacter sp. s21-N3.</title>
        <authorList>
            <person name="Zhuang L."/>
            <person name="Liu Y."/>
            <person name="Shao Z."/>
        </authorList>
    </citation>
    <scope>NUCLEOTIDE SEQUENCE [LARGE SCALE GENOMIC DNA]</scope>
    <source>
        <strain evidence="3">s21-N3</strain>
    </source>
</reference>
<dbReference type="PANTHER" id="PTHR43798">
    <property type="entry name" value="MONOACYLGLYCEROL LIPASE"/>
    <property type="match status" value="1"/>
</dbReference>
<reference evidence="2 3" key="1">
    <citation type="journal article" date="2015" name="Int. J. Syst. Evol. Microbiol.">
        <title>Erythrobacter atlanticus sp. nov., a bacterium from ocean sediment able to degrade polycyclic aromatic hydrocarbons.</title>
        <authorList>
            <person name="Zhuang L."/>
            <person name="Liu Y."/>
            <person name="Wang L."/>
            <person name="Wang W."/>
            <person name="Shao Z."/>
        </authorList>
    </citation>
    <scope>NUCLEOTIDE SEQUENCE [LARGE SCALE GENOMIC DNA]</scope>
    <source>
        <strain evidence="3">s21-N3</strain>
    </source>
</reference>
<evidence type="ECO:0000259" key="1">
    <source>
        <dbReference type="Pfam" id="PF12697"/>
    </source>
</evidence>
<sequence length="331" mass="36880">MCSAMNEMAKISELPSDINPVWAGDGSQLPEWFVSALRVPREEGYVEINGAKVHYFRWGNREKPKVLMAHGLLSHARCFAFIAPFLAKDYDVVAFDLAGMGDSENPGQADTSAERCEFREIAEALDMYADGQKPTIIAHSFGASMALTAVTQAPESFSGLVVCDVIVMRPEVLEEFWKASRSSPGAGDPNKPNTLYPSYDAARARYILSPPQPVGQPFLVDYMAYHSMRRDGDSWLWKFSPEVFRRTKDPEQWLTIGKRLVQAPGPKAIVYGGKSQLFTQDSIDYVRELGGNDIPIFAVPEARHHLMLDQPLAFVTALRSVLSFWGADARR</sequence>
<dbReference type="SUPFAM" id="SSF53474">
    <property type="entry name" value="alpha/beta-Hydrolases"/>
    <property type="match status" value="1"/>
</dbReference>
<dbReference type="InterPro" id="IPR050266">
    <property type="entry name" value="AB_hydrolase_sf"/>
</dbReference>
<organism evidence="2 3">
    <name type="scientific">Aurantiacibacter atlanticus</name>
    <dbReference type="NCBI Taxonomy" id="1648404"/>
    <lineage>
        <taxon>Bacteria</taxon>
        <taxon>Pseudomonadati</taxon>
        <taxon>Pseudomonadota</taxon>
        <taxon>Alphaproteobacteria</taxon>
        <taxon>Sphingomonadales</taxon>
        <taxon>Erythrobacteraceae</taxon>
        <taxon>Aurantiacibacter</taxon>
    </lineage>
</organism>
<dbReference type="Proteomes" id="UP000059113">
    <property type="component" value="Chromosome"/>
</dbReference>
<dbReference type="KEGG" id="ery:CP97_08820"/>
<dbReference type="GO" id="GO:0016787">
    <property type="term" value="F:hydrolase activity"/>
    <property type="evidence" value="ECO:0007669"/>
    <property type="project" value="UniProtKB-KW"/>
</dbReference>
<dbReference type="GO" id="GO:0016020">
    <property type="term" value="C:membrane"/>
    <property type="evidence" value="ECO:0007669"/>
    <property type="project" value="TreeGrafter"/>
</dbReference>
<dbReference type="InterPro" id="IPR029058">
    <property type="entry name" value="AB_hydrolase_fold"/>
</dbReference>
<dbReference type="Pfam" id="PF12697">
    <property type="entry name" value="Abhydrolase_6"/>
    <property type="match status" value="1"/>
</dbReference>
<dbReference type="InterPro" id="IPR000073">
    <property type="entry name" value="AB_hydrolase_1"/>
</dbReference>
<dbReference type="AlphaFoldDB" id="A0A0H4VG67"/>
<accession>A0A0H4VG67</accession>
<evidence type="ECO:0000313" key="3">
    <source>
        <dbReference type="Proteomes" id="UP000059113"/>
    </source>
</evidence>
<gene>
    <name evidence="2" type="ORF">CP97_08820</name>
</gene>
<dbReference type="Gene3D" id="3.40.50.1820">
    <property type="entry name" value="alpha/beta hydrolase"/>
    <property type="match status" value="1"/>
</dbReference>
<dbReference type="PANTHER" id="PTHR43798:SF33">
    <property type="entry name" value="HYDROLASE, PUTATIVE (AFU_ORTHOLOGUE AFUA_2G14860)-RELATED"/>
    <property type="match status" value="1"/>
</dbReference>
<name>A0A0H4VG67_9SPHN</name>